<keyword evidence="1" id="KW-0472">Membrane</keyword>
<evidence type="ECO:0000256" key="1">
    <source>
        <dbReference type="SAM" id="Phobius"/>
    </source>
</evidence>
<accession>A0A061EF69</accession>
<dbReference type="InParanoid" id="A0A061EF69"/>
<reference evidence="2 3" key="1">
    <citation type="journal article" date="2013" name="Genome Biol.">
        <title>The genome sequence of the most widely cultivated cacao type and its use to identify candidate genes regulating pod color.</title>
        <authorList>
            <person name="Motamayor J.C."/>
            <person name="Mockaitis K."/>
            <person name="Schmutz J."/>
            <person name="Haiminen N."/>
            <person name="Iii D.L."/>
            <person name="Cornejo O."/>
            <person name="Findley S.D."/>
            <person name="Zheng P."/>
            <person name="Utro F."/>
            <person name="Royaert S."/>
            <person name="Saski C."/>
            <person name="Jenkins J."/>
            <person name="Podicheti R."/>
            <person name="Zhao M."/>
            <person name="Scheffler B.E."/>
            <person name="Stack J.C."/>
            <person name="Feltus F.A."/>
            <person name="Mustiga G.M."/>
            <person name="Amores F."/>
            <person name="Phillips W."/>
            <person name="Marelli J.P."/>
            <person name="May G.D."/>
            <person name="Shapiro H."/>
            <person name="Ma J."/>
            <person name="Bustamante C.D."/>
            <person name="Schnell R.J."/>
            <person name="Main D."/>
            <person name="Gilbert D."/>
            <person name="Parida L."/>
            <person name="Kuhn D.N."/>
        </authorList>
    </citation>
    <scope>NUCLEOTIDE SEQUENCE [LARGE SCALE GENOMIC DNA]</scope>
    <source>
        <strain evidence="3">cv. Matina 1-6</strain>
    </source>
</reference>
<name>A0A061EF69_THECC</name>
<feature type="transmembrane region" description="Helical" evidence="1">
    <location>
        <begin position="12"/>
        <end position="30"/>
    </location>
</feature>
<keyword evidence="1" id="KW-0812">Transmembrane</keyword>
<dbReference type="Proteomes" id="UP000026915">
    <property type="component" value="Chromosome 4"/>
</dbReference>
<evidence type="ECO:0000313" key="2">
    <source>
        <dbReference type="EMBL" id="EOY03253.1"/>
    </source>
</evidence>
<dbReference type="EMBL" id="CM001882">
    <property type="protein sequence ID" value="EOY03253.1"/>
    <property type="molecule type" value="Genomic_DNA"/>
</dbReference>
<protein>
    <submittedName>
        <fullName evidence="2">Uncharacterized protein</fullName>
    </submittedName>
</protein>
<feature type="transmembrane region" description="Helical" evidence="1">
    <location>
        <begin position="42"/>
        <end position="59"/>
    </location>
</feature>
<organism evidence="2 3">
    <name type="scientific">Theobroma cacao</name>
    <name type="common">Cacao</name>
    <name type="synonym">Cocoa</name>
    <dbReference type="NCBI Taxonomy" id="3641"/>
    <lineage>
        <taxon>Eukaryota</taxon>
        <taxon>Viridiplantae</taxon>
        <taxon>Streptophyta</taxon>
        <taxon>Embryophyta</taxon>
        <taxon>Tracheophyta</taxon>
        <taxon>Spermatophyta</taxon>
        <taxon>Magnoliopsida</taxon>
        <taxon>eudicotyledons</taxon>
        <taxon>Gunneridae</taxon>
        <taxon>Pentapetalae</taxon>
        <taxon>rosids</taxon>
        <taxon>malvids</taxon>
        <taxon>Malvales</taxon>
        <taxon>Malvaceae</taxon>
        <taxon>Byttnerioideae</taxon>
        <taxon>Theobroma</taxon>
    </lineage>
</organism>
<evidence type="ECO:0000313" key="3">
    <source>
        <dbReference type="Proteomes" id="UP000026915"/>
    </source>
</evidence>
<sequence length="75" mass="8655">MFHPWMIPSDDLMDGGFVPLVIPTYCAMMIYDAYKDGDKQGWGFYLTCSVMMPSVEVILDDDSRLRHLSWQQGMT</sequence>
<dbReference type="HOGENOM" id="CLU_2676068_0_0_1"/>
<proteinExistence type="predicted"/>
<dbReference type="AlphaFoldDB" id="A0A061EF69"/>
<keyword evidence="1" id="KW-1133">Transmembrane helix</keyword>
<gene>
    <name evidence="2" type="ORF">TCM_017969</name>
</gene>
<dbReference type="Gramene" id="EOY03253">
    <property type="protein sequence ID" value="EOY03253"/>
    <property type="gene ID" value="TCM_017969"/>
</dbReference>
<keyword evidence="3" id="KW-1185">Reference proteome</keyword>